<dbReference type="Pfam" id="PF00647">
    <property type="entry name" value="EF1G"/>
    <property type="match status" value="1"/>
</dbReference>
<feature type="signal peptide" evidence="4">
    <location>
        <begin position="1"/>
        <end position="17"/>
    </location>
</feature>
<dbReference type="GO" id="GO:0005737">
    <property type="term" value="C:cytoplasm"/>
    <property type="evidence" value="ECO:0007669"/>
    <property type="project" value="TreeGrafter"/>
</dbReference>
<reference evidence="7" key="1">
    <citation type="submission" date="2018-06" db="EMBL/GenBank/DDBJ databases">
        <authorList>
            <person name="Guldener U."/>
        </authorList>
    </citation>
    <scope>NUCLEOTIDE SEQUENCE [LARGE SCALE GENOMIC DNA]</scope>
    <source>
        <strain evidence="7">UTAD17</strain>
    </source>
</reference>
<dbReference type="PROSITE" id="PS50040">
    <property type="entry name" value="EF1G_C"/>
    <property type="match status" value="1"/>
</dbReference>
<protein>
    <submittedName>
        <fullName evidence="6">Related to Elongation factor 1-gamma 2</fullName>
    </submittedName>
</protein>
<dbReference type="SMART" id="SM01183">
    <property type="entry name" value="EF1G"/>
    <property type="match status" value="1"/>
</dbReference>
<proteinExistence type="predicted"/>
<dbReference type="PANTHER" id="PTHR43986">
    <property type="entry name" value="ELONGATION FACTOR 1-GAMMA"/>
    <property type="match status" value="1"/>
</dbReference>
<dbReference type="Proteomes" id="UP000262825">
    <property type="component" value="Unassembled WGS sequence"/>
</dbReference>
<gene>
    <name evidence="6" type="ORF">SCODWIG_03993</name>
</gene>
<evidence type="ECO:0000256" key="4">
    <source>
        <dbReference type="SAM" id="SignalP"/>
    </source>
</evidence>
<dbReference type="InterPro" id="IPR050802">
    <property type="entry name" value="EF-GSTs"/>
</dbReference>
<feature type="chain" id="PRO_5017004028" evidence="4">
    <location>
        <begin position="18"/>
        <end position="175"/>
    </location>
</feature>
<dbReference type="GO" id="GO:0003746">
    <property type="term" value="F:translation elongation factor activity"/>
    <property type="evidence" value="ECO:0007669"/>
    <property type="project" value="UniProtKB-UniRule"/>
</dbReference>
<organism evidence="6 7">
    <name type="scientific">Saccharomycodes ludwigii</name>
    <dbReference type="NCBI Taxonomy" id="36035"/>
    <lineage>
        <taxon>Eukaryota</taxon>
        <taxon>Fungi</taxon>
        <taxon>Dikarya</taxon>
        <taxon>Ascomycota</taxon>
        <taxon>Saccharomycotina</taxon>
        <taxon>Saccharomycetes</taxon>
        <taxon>Saccharomycodales</taxon>
        <taxon>Saccharomycodaceae</taxon>
        <taxon>Saccharomycodes</taxon>
    </lineage>
</organism>
<evidence type="ECO:0000256" key="3">
    <source>
        <dbReference type="PROSITE-ProRule" id="PRU00519"/>
    </source>
</evidence>
<dbReference type="VEuPathDB" id="FungiDB:SCODWIG_03993"/>
<keyword evidence="4" id="KW-0732">Signal</keyword>
<sequence>MLPMLLWIPKPLGRSLSLLLKATFLYLKKWKRKYSNEDTRPVALPWFWEHYNPEEYSIWKVAYKYNDELTMTFMSNNLVGGFFNRLSGSVKYMFGCLVVYGENNNNGIIGAILIKGQNFKPAFDVAPDWESYSYEKLDPVNKPEDKEFVNDMWAWDKPVVINGETREIADGKVLK</sequence>
<keyword evidence="2 3" id="KW-0648">Protein biosynthesis</keyword>
<dbReference type="SUPFAM" id="SSF89942">
    <property type="entry name" value="eEF1-gamma domain"/>
    <property type="match status" value="1"/>
</dbReference>
<evidence type="ECO:0000256" key="2">
    <source>
        <dbReference type="ARBA" id="ARBA00022917"/>
    </source>
</evidence>
<evidence type="ECO:0000313" key="7">
    <source>
        <dbReference type="Proteomes" id="UP000262825"/>
    </source>
</evidence>
<dbReference type="GO" id="GO:0005634">
    <property type="term" value="C:nucleus"/>
    <property type="evidence" value="ECO:0007669"/>
    <property type="project" value="TreeGrafter"/>
</dbReference>
<evidence type="ECO:0000313" key="6">
    <source>
        <dbReference type="EMBL" id="SSD62231.1"/>
    </source>
</evidence>
<evidence type="ECO:0000256" key="1">
    <source>
        <dbReference type="ARBA" id="ARBA00022768"/>
    </source>
</evidence>
<dbReference type="AlphaFoldDB" id="A0A376BCA9"/>
<keyword evidence="1 3" id="KW-0251">Elongation factor</keyword>
<dbReference type="Gene3D" id="3.30.70.1010">
    <property type="entry name" value="Translation elongation factor EF1B, gamma chain, conserved domain"/>
    <property type="match status" value="1"/>
</dbReference>
<feature type="domain" description="EF-1-gamma C-terminal" evidence="5">
    <location>
        <begin position="9"/>
        <end position="175"/>
    </location>
</feature>
<dbReference type="InterPro" id="IPR001662">
    <property type="entry name" value="EF1B_G_C"/>
</dbReference>
<accession>A0A376BCA9</accession>
<dbReference type="EMBL" id="UFAJ01001302">
    <property type="protein sequence ID" value="SSD62231.1"/>
    <property type="molecule type" value="Genomic_DNA"/>
</dbReference>
<dbReference type="InterPro" id="IPR036433">
    <property type="entry name" value="EF1B_G_C_sf"/>
</dbReference>
<keyword evidence="7" id="KW-1185">Reference proteome</keyword>
<dbReference type="PANTHER" id="PTHR43986:SF1">
    <property type="entry name" value="ELONGATION FACTOR 1-GAMMA"/>
    <property type="match status" value="1"/>
</dbReference>
<dbReference type="FunFam" id="3.30.70.1010:FF:000001">
    <property type="entry name" value="Elongation factor 1-gamma 1"/>
    <property type="match status" value="1"/>
</dbReference>
<evidence type="ECO:0000259" key="5">
    <source>
        <dbReference type="PROSITE" id="PS50040"/>
    </source>
</evidence>
<name>A0A376BCA9_9ASCO</name>